<dbReference type="GeneID" id="79314720"/>
<dbReference type="InterPro" id="IPR018946">
    <property type="entry name" value="PhoD-like_MPP"/>
</dbReference>
<dbReference type="Gene3D" id="2.60.40.380">
    <property type="entry name" value="Purple acid phosphatase-like, N-terminal"/>
    <property type="match status" value="1"/>
</dbReference>
<dbReference type="CDD" id="cd07389">
    <property type="entry name" value="MPP_PhoD"/>
    <property type="match status" value="1"/>
</dbReference>
<dbReference type="InterPro" id="IPR032093">
    <property type="entry name" value="PhoD_N"/>
</dbReference>
<feature type="domain" description="Phospholipase D N-terminal" evidence="3">
    <location>
        <begin position="73"/>
        <end position="165"/>
    </location>
</feature>
<dbReference type="PANTHER" id="PTHR43606:SF2">
    <property type="entry name" value="ALKALINE PHOSPHATASE FAMILY PROTEIN (AFU_ORTHOLOGUE AFUA_5G03860)"/>
    <property type="match status" value="1"/>
</dbReference>
<dbReference type="InterPro" id="IPR029052">
    <property type="entry name" value="Metallo-depent_PP-like"/>
</dbReference>
<dbReference type="SUPFAM" id="SSF56300">
    <property type="entry name" value="Metallo-dependent phosphatases"/>
    <property type="match status" value="1"/>
</dbReference>
<dbReference type="Proteomes" id="UP001596547">
    <property type="component" value="Unassembled WGS sequence"/>
</dbReference>
<evidence type="ECO:0000256" key="1">
    <source>
        <dbReference type="SAM" id="MobiDB-lite"/>
    </source>
</evidence>
<protein>
    <submittedName>
        <fullName evidence="4">Alkaline phosphatase D family protein</fullName>
    </submittedName>
</protein>
<dbReference type="Gene3D" id="3.60.21.70">
    <property type="entry name" value="PhoD-like phosphatase"/>
    <property type="match status" value="1"/>
</dbReference>
<organism evidence="4 5">
    <name type="scientific">Halomarina halobia</name>
    <dbReference type="NCBI Taxonomy" id="3033386"/>
    <lineage>
        <taxon>Archaea</taxon>
        <taxon>Methanobacteriati</taxon>
        <taxon>Methanobacteriota</taxon>
        <taxon>Stenosarchaea group</taxon>
        <taxon>Halobacteria</taxon>
        <taxon>Halobacteriales</taxon>
        <taxon>Natronomonadaceae</taxon>
        <taxon>Halomarina</taxon>
    </lineage>
</organism>
<dbReference type="RefSeq" id="WP_276305147.1">
    <property type="nucleotide sequence ID" value="NZ_CP119992.1"/>
</dbReference>
<dbReference type="EMBL" id="JBHTBF010000001">
    <property type="protein sequence ID" value="MFC7315745.1"/>
    <property type="molecule type" value="Genomic_DNA"/>
</dbReference>
<feature type="domain" description="PhoD-like phosphatase metallophosphatase" evidence="2">
    <location>
        <begin position="178"/>
        <end position="555"/>
    </location>
</feature>
<dbReference type="InterPro" id="IPR006311">
    <property type="entry name" value="TAT_signal"/>
</dbReference>
<dbReference type="InterPro" id="IPR038607">
    <property type="entry name" value="PhoD-like_sf"/>
</dbReference>
<evidence type="ECO:0000259" key="2">
    <source>
        <dbReference type="Pfam" id="PF09423"/>
    </source>
</evidence>
<accession>A0ABD6A5N9</accession>
<proteinExistence type="predicted"/>
<feature type="region of interest" description="Disordered" evidence="1">
    <location>
        <begin position="599"/>
        <end position="630"/>
    </location>
</feature>
<evidence type="ECO:0000313" key="4">
    <source>
        <dbReference type="EMBL" id="MFC7315745.1"/>
    </source>
</evidence>
<dbReference type="Pfam" id="PF16655">
    <property type="entry name" value="PhoD_N"/>
    <property type="match status" value="1"/>
</dbReference>
<evidence type="ECO:0000259" key="3">
    <source>
        <dbReference type="Pfam" id="PF16655"/>
    </source>
</evidence>
<dbReference type="PANTHER" id="PTHR43606">
    <property type="entry name" value="PHOSPHATASE, PUTATIVE (AFU_ORTHOLOGUE AFUA_6G08710)-RELATED"/>
    <property type="match status" value="1"/>
</dbReference>
<reference evidence="4 5" key="1">
    <citation type="journal article" date="2019" name="Int. J. Syst. Evol. Microbiol.">
        <title>The Global Catalogue of Microorganisms (GCM) 10K type strain sequencing project: providing services to taxonomists for standard genome sequencing and annotation.</title>
        <authorList>
            <consortium name="The Broad Institute Genomics Platform"/>
            <consortium name="The Broad Institute Genome Sequencing Center for Infectious Disease"/>
            <person name="Wu L."/>
            <person name="Ma J."/>
        </authorList>
    </citation>
    <scope>NUCLEOTIDE SEQUENCE [LARGE SCALE GENOMIC DNA]</scope>
    <source>
        <strain evidence="4 5">PSR21</strain>
    </source>
</reference>
<comment type="caution">
    <text evidence="4">The sequence shown here is derived from an EMBL/GenBank/DDBJ whole genome shotgun (WGS) entry which is preliminary data.</text>
</comment>
<keyword evidence="5" id="KW-1185">Reference proteome</keyword>
<sequence length="630" mass="69243">MDTEAERDGRARTRSTRRAVLRAAGATTVGGALAALVGEGAAATAVEPTRPTGRERDAFAVERTDGGAVFPQSVASGGPTPSGVIAWTRLAPAAYEPGTPMAVEVATDGSFSDVIYRGVVPDSAVGPDADYTVKADLDGELVADRHLFYRFVYDGVASPVGRCRTLPEPDASPEELRLAVCSCNNYLHGYFGAFAHVADEEVDYLLHLGDFLYEYAGEGRQPGRDVRLPSGESVAHGLADFRHLHRTYRSDEHLRRALERHTLIHTWDDHEIVNNRWWNYEADAPETESHPRGDDPAFMRRLYVEGIRALSEYVPNRIQYEPAGDGDELAPDAIQEDFRLYRSIRFGDLAELFVTDERLYRSPPPEDAFGRRDTGVPPTDATEDPGRTMLGREQRQWFVNGLVESPATWKLWGNEVLNAALKTTNAGEASFYLNYDAWDGYEHERRHVMGQLRGADVRNVVALTGDMHSYVASYLLEDYESVRQTLRLPEPDERVGVEFMAPGVTSDNLAAAGKLPADETEEAVDLAVRSQNPWVEWFNSSRWGYCTVTVTPDACLYTAYGVDRTIDSADAPKTLLGSYRVPSGSVELREYRRNRLDSLVGDASGVTGGDGDVPPDGPDAFGSPEGGDGL</sequence>
<evidence type="ECO:0000313" key="5">
    <source>
        <dbReference type="Proteomes" id="UP001596547"/>
    </source>
</evidence>
<gene>
    <name evidence="4" type="ORF">ACFQPE_02910</name>
</gene>
<dbReference type="AlphaFoldDB" id="A0ABD6A5N9"/>
<dbReference type="PROSITE" id="PS51318">
    <property type="entry name" value="TAT"/>
    <property type="match status" value="1"/>
</dbReference>
<dbReference type="Pfam" id="PF09423">
    <property type="entry name" value="PhoD"/>
    <property type="match status" value="1"/>
</dbReference>
<feature type="region of interest" description="Disordered" evidence="1">
    <location>
        <begin position="363"/>
        <end position="387"/>
    </location>
</feature>
<dbReference type="InterPro" id="IPR052900">
    <property type="entry name" value="Phospholipid_Metab_Enz"/>
</dbReference>
<name>A0ABD6A5N9_9EURY</name>